<evidence type="ECO:0000313" key="2">
    <source>
        <dbReference type="EMBL" id="MBO0439900.1"/>
    </source>
</evidence>
<name>A0ABS3GXG5_9ENTE</name>
<dbReference type="Proteomes" id="UP000664632">
    <property type="component" value="Unassembled WGS sequence"/>
</dbReference>
<dbReference type="Pfam" id="PF06983">
    <property type="entry name" value="3-dmu-9_3-mt"/>
    <property type="match status" value="2"/>
</dbReference>
<gene>
    <name evidence="2" type="ORF">JZO69_05980</name>
</gene>
<dbReference type="InterPro" id="IPR029068">
    <property type="entry name" value="Glyas_Bleomycin-R_OHBP_Dase"/>
</dbReference>
<feature type="domain" description="PhnB-like" evidence="1">
    <location>
        <begin position="133"/>
        <end position="245"/>
    </location>
</feature>
<dbReference type="InterPro" id="IPR028973">
    <property type="entry name" value="PhnB-like"/>
</dbReference>
<feature type="domain" description="PhnB-like" evidence="1">
    <location>
        <begin position="3"/>
        <end position="126"/>
    </location>
</feature>
<dbReference type="CDD" id="cd06588">
    <property type="entry name" value="PhnB_like"/>
    <property type="match status" value="2"/>
</dbReference>
<accession>A0ABS3GXG5</accession>
<comment type="caution">
    <text evidence="2">The sequence shown here is derived from an EMBL/GenBank/DDBJ whole genome shotgun (WGS) entry which is preliminary data.</text>
</comment>
<organism evidence="2 3">
    <name type="scientific">Candidatus Enterococcus ikei</name>
    <dbReference type="NCBI Taxonomy" id="2815326"/>
    <lineage>
        <taxon>Bacteria</taxon>
        <taxon>Bacillati</taxon>
        <taxon>Bacillota</taxon>
        <taxon>Bacilli</taxon>
        <taxon>Lactobacillales</taxon>
        <taxon>Enterococcaceae</taxon>
        <taxon>Enterococcus</taxon>
    </lineage>
</organism>
<dbReference type="Gene3D" id="3.30.720.110">
    <property type="match status" value="1"/>
</dbReference>
<dbReference type="EMBL" id="JAFLWD010000012">
    <property type="protein sequence ID" value="MBO0439900.1"/>
    <property type="molecule type" value="Genomic_DNA"/>
</dbReference>
<dbReference type="Gene3D" id="3.30.720.100">
    <property type="match status" value="1"/>
</dbReference>
<proteinExistence type="predicted"/>
<sequence>MSKFSPCLWFDGKVEEAAEFYVNAFEESKINKVDYYVDSEHQPKGSVLTISLTLAGQEVILLNGGPEFSFTPAISFFVECETEEQINKLWETLSHNGEVLMEFGQYPFSKKYGWLNDQYGVSWQLVLAETAQSIAPIFLFTGEQFGKAEEAMNQWIDIFGDGKVEYVQKKPDGTVAQGLFTMHGQPFRVMDSGEAHGFTFTMATSFYVYCQDQAEIDRLWDAVTAKGKEWPCGWMEDEYGVCWQTVTTDMDQLFDNSDPDRAYRVMQELYKMKRIDIAALRRAYEGESKKIK</sequence>
<dbReference type="Gene3D" id="3.10.180.10">
    <property type="entry name" value="2,3-Dihydroxybiphenyl 1,2-Dioxygenase, domain 1"/>
    <property type="match status" value="1"/>
</dbReference>
<reference evidence="2 3" key="1">
    <citation type="submission" date="2021-03" db="EMBL/GenBank/DDBJ databases">
        <title>Enterococcal diversity collection.</title>
        <authorList>
            <person name="Gilmore M.S."/>
            <person name="Schwartzman J."/>
            <person name="Van Tyne D."/>
            <person name="Martin M."/>
            <person name="Earl A.M."/>
            <person name="Manson A.L."/>
            <person name="Straub T."/>
            <person name="Salamzade R."/>
            <person name="Saavedra J."/>
            <person name="Lebreton F."/>
            <person name="Prichula J."/>
            <person name="Schaufler K."/>
            <person name="Gaca A."/>
            <person name="Sgardioli B."/>
            <person name="Wagenaar J."/>
            <person name="Strong T."/>
        </authorList>
    </citation>
    <scope>NUCLEOTIDE SEQUENCE [LARGE SCALE GENOMIC DNA]</scope>
    <source>
        <strain evidence="2 3">DIV0869a</strain>
    </source>
</reference>
<dbReference type="RefSeq" id="WP_207111981.1">
    <property type="nucleotide sequence ID" value="NZ_JAFLWD010000012.1"/>
</dbReference>
<dbReference type="SUPFAM" id="SSF54593">
    <property type="entry name" value="Glyoxalase/Bleomycin resistance protein/Dihydroxybiphenyl dioxygenase"/>
    <property type="match status" value="2"/>
</dbReference>
<evidence type="ECO:0000313" key="3">
    <source>
        <dbReference type="Proteomes" id="UP000664632"/>
    </source>
</evidence>
<dbReference type="PANTHER" id="PTHR33990">
    <property type="entry name" value="PROTEIN YJDN-RELATED"/>
    <property type="match status" value="1"/>
</dbReference>
<evidence type="ECO:0000259" key="1">
    <source>
        <dbReference type="Pfam" id="PF06983"/>
    </source>
</evidence>
<keyword evidence="3" id="KW-1185">Reference proteome</keyword>
<protein>
    <submittedName>
        <fullName evidence="2">VOC family protein</fullName>
    </submittedName>
</protein>